<evidence type="ECO:0000313" key="4">
    <source>
        <dbReference type="EMBL" id="AKJ20385.1"/>
    </source>
</evidence>
<geneLocation type="plasmid" evidence="3">
    <name>p109/9</name>
</geneLocation>
<evidence type="ECO:0000313" key="6">
    <source>
        <dbReference type="EMBL" id="HAC9693363.1"/>
    </source>
</evidence>
<dbReference type="EMBL" id="DAANFV010000017">
    <property type="protein sequence ID" value="HAC9687758.1"/>
    <property type="molecule type" value="Genomic_DNA"/>
</dbReference>
<evidence type="ECO:0000256" key="1">
    <source>
        <dbReference type="SAM" id="SignalP"/>
    </source>
</evidence>
<gene>
    <name evidence="12" type="ORF">AU613_18980</name>
    <name evidence="6" type="ORF">G0K70_22425</name>
    <name evidence="5" type="ORF">G0K78_19505</name>
    <name evidence="7" type="ORF">G0L07_11430</name>
    <name evidence="8" type="ORF">G0L24_19670</name>
    <name evidence="9" type="ORF">G1O83_23845</name>
    <name evidence="11" type="ORF">G9C49_004294</name>
    <name evidence="10" type="ORF">GTH89_14445</name>
</gene>
<evidence type="ECO:0000313" key="10">
    <source>
        <dbReference type="EMBL" id="HAF0196908.1"/>
    </source>
</evidence>
<evidence type="ECO:0000313" key="11">
    <source>
        <dbReference type="EMBL" id="HAF0254276.1"/>
    </source>
</evidence>
<proteinExistence type="predicted"/>
<evidence type="ECO:0000313" key="5">
    <source>
        <dbReference type="EMBL" id="HAC9687758.1"/>
    </source>
</evidence>
<protein>
    <submittedName>
        <fullName evidence="4">Putative periplasmic protein</fullName>
    </submittedName>
</protein>
<dbReference type="EMBL" id="KP899806">
    <property type="protein sequence ID" value="AKJ20385.1"/>
    <property type="molecule type" value="Genomic_DNA"/>
</dbReference>
<feature type="chain" id="PRO_5011852217" evidence="1">
    <location>
        <begin position="22"/>
        <end position="130"/>
    </location>
</feature>
<feature type="signal peptide" evidence="1">
    <location>
        <begin position="1"/>
        <end position="21"/>
    </location>
</feature>
<dbReference type="EMBL" id="DAANHM010000036">
    <property type="protein sequence ID" value="HAC9896252.1"/>
    <property type="molecule type" value="Genomic_DNA"/>
</dbReference>
<dbReference type="EMBL" id="DAANGX010000033">
    <property type="protein sequence ID" value="HAC9822375.1"/>
    <property type="molecule type" value="Genomic_DNA"/>
</dbReference>
<accession>A0A0G3B7V1</accession>
<organism evidence="4">
    <name type="scientific">Salmonella typhimurium</name>
    <dbReference type="NCBI Taxonomy" id="90371"/>
    <lineage>
        <taxon>Bacteria</taxon>
        <taxon>Pseudomonadati</taxon>
        <taxon>Pseudomonadota</taxon>
        <taxon>Gammaproteobacteria</taxon>
        <taxon>Enterobacterales</taxon>
        <taxon>Enterobacteriaceae</taxon>
        <taxon>Salmonella</taxon>
    </lineage>
</organism>
<evidence type="ECO:0000313" key="8">
    <source>
        <dbReference type="EMBL" id="HAC9896252.1"/>
    </source>
</evidence>
<dbReference type="RefSeq" id="WP_000833503.1">
    <property type="nucleotide sequence ID" value="NZ_CBDFRU010000025.1"/>
</dbReference>
<name>A0A0G3B7V1_SALTM</name>
<accession>A0A6C8YWL7</accession>
<reference evidence="4" key="1">
    <citation type="submission" date="2015-03" db="EMBL/GenBank/DDBJ databases">
        <title>Complete genome sequences of four Salmonella Typhimurium IncHI1 plasmids and their characteristics.</title>
        <authorList>
            <person name="Kubasova T."/>
            <person name="Matiasovicova J."/>
            <person name="Cejkova D."/>
            <person name="Sekelova Z."/>
            <person name="Polansky O."/>
            <person name="Medvecky M."/>
            <person name="Rychlik I."/>
            <person name="Juricova H."/>
        </authorList>
    </citation>
    <scope>NUCLEOTIDE SEQUENCE</scope>
    <source>
        <strain evidence="3">109/9</strain>
        <strain evidence="4">B71</strain>
        <strain evidence="2">F8475</strain>
        <plasmid evidence="3">p109/9</plasmid>
        <plasmid evidence="4">pB71</plasmid>
        <plasmid evidence="2">pF8475</plasmid>
    </source>
</reference>
<dbReference type="EMBL" id="RSUA01000042">
    <property type="protein sequence ID" value="MIT50935.1"/>
    <property type="molecule type" value="Genomic_DNA"/>
</dbReference>
<dbReference type="EMBL" id="DAATVE010000035">
    <property type="protein sequence ID" value="HAF0254276.1"/>
    <property type="molecule type" value="Genomic_DNA"/>
</dbReference>
<sequence>MKSAILTTLMLVAVGSQPVFAAKCQFGACDADTVASSESLVSAAQTDKDAVLKKLNDATSRSDVMSKRFESYLSNDRLKVNTDSTKKGPSNEIAKPRDELAPVRQLKAIRPELVQTPIFQPIVAFYERLA</sequence>
<evidence type="ECO:0000313" key="2">
    <source>
        <dbReference type="EMBL" id="AKJ20012.1"/>
    </source>
</evidence>
<geneLocation type="plasmid" evidence="4">
    <name>pB71</name>
</geneLocation>
<evidence type="ECO:0000313" key="12">
    <source>
        <dbReference type="EMBL" id="MIT50935.1"/>
    </source>
</evidence>
<keyword evidence="4" id="KW-0614">Plasmid</keyword>
<dbReference type="EMBL" id="DAANFW010000030">
    <property type="protein sequence ID" value="HAC9693363.1"/>
    <property type="molecule type" value="Genomic_DNA"/>
</dbReference>
<dbReference type="EMBL" id="DAAOJG010000031">
    <property type="protein sequence ID" value="HAD3314443.1"/>
    <property type="molecule type" value="Genomic_DNA"/>
</dbReference>
<dbReference type="EMBL" id="KP899804">
    <property type="protein sequence ID" value="AKJ20012.1"/>
    <property type="molecule type" value="Genomic_DNA"/>
</dbReference>
<evidence type="ECO:0000313" key="9">
    <source>
        <dbReference type="EMBL" id="HAD3314443.1"/>
    </source>
</evidence>
<evidence type="ECO:0000313" key="3">
    <source>
        <dbReference type="EMBL" id="AKJ20208.1"/>
    </source>
</evidence>
<keyword evidence="1" id="KW-0732">Signal</keyword>
<dbReference type="Proteomes" id="UP000885258">
    <property type="component" value="Unassembled WGS sequence"/>
</dbReference>
<dbReference type="EMBL" id="DAATUV010000016">
    <property type="protein sequence ID" value="HAF0196908.1"/>
    <property type="molecule type" value="Genomic_DNA"/>
</dbReference>
<reference evidence="11" key="3">
    <citation type="submission" date="2018-07" db="EMBL/GenBank/DDBJ databases">
        <authorList>
            <consortium name="NCBI Pathogen Detection Project"/>
        </authorList>
    </citation>
    <scope>NUCLEOTIDE SEQUENCE</scope>
    <source>
        <strain evidence="11">2011-60-876-1</strain>
        <strain evidence="10">373DRC</strain>
        <strain evidence="7">D14916</strain>
        <strain evidence="8">I32</strain>
        <strain evidence="5">S05012-15</strain>
        <strain evidence="6">S05117-15</strain>
        <strain evidence="9">Typhimurium</strain>
    </source>
</reference>
<reference evidence="12" key="4">
    <citation type="submission" date="2018-08" db="EMBL/GenBank/DDBJ databases">
        <authorList>
            <person name="Ashton P.M."/>
            <person name="Dallman T."/>
            <person name="Nair S."/>
            <person name="De Pinna E."/>
            <person name="Peters T."/>
            <person name="Grant K."/>
        </authorList>
    </citation>
    <scope>NUCLEOTIDE SEQUENCE [LARGE SCALE GENOMIC DNA]</scope>
    <source>
        <strain evidence="12">29290</strain>
    </source>
</reference>
<reference evidence="5" key="2">
    <citation type="journal article" date="2018" name="Genome Biol.">
        <title>SKESA: strategic k-mer extension for scrupulous assemblies.</title>
        <authorList>
            <person name="Souvorov A."/>
            <person name="Agarwala R."/>
            <person name="Lipman D.J."/>
        </authorList>
    </citation>
    <scope>NUCLEOTIDE SEQUENCE</scope>
    <source>
        <strain evidence="11">2011-60-876-1</strain>
        <strain evidence="10">373DRC</strain>
        <strain evidence="7">D14916</strain>
        <strain evidence="8">I32</strain>
        <strain evidence="5">S05012-15</strain>
        <strain evidence="6">S05117-15</strain>
        <strain evidence="9">Typhimurium</strain>
    </source>
</reference>
<dbReference type="EMBL" id="KP899805">
    <property type="protein sequence ID" value="AKJ20208.1"/>
    <property type="molecule type" value="Genomic_DNA"/>
</dbReference>
<geneLocation type="plasmid" evidence="2">
    <name>pF8475</name>
</geneLocation>
<dbReference type="AlphaFoldDB" id="A0A0G3B7V1"/>
<evidence type="ECO:0000313" key="7">
    <source>
        <dbReference type="EMBL" id="HAC9822375.1"/>
    </source>
</evidence>